<dbReference type="AlphaFoldDB" id="A0A7R8Z336"/>
<feature type="compositionally biased region" description="Gly residues" evidence="1">
    <location>
        <begin position="61"/>
        <end position="72"/>
    </location>
</feature>
<feature type="region of interest" description="Disordered" evidence="1">
    <location>
        <begin position="60"/>
        <end position="102"/>
    </location>
</feature>
<dbReference type="Proteomes" id="UP000594454">
    <property type="component" value="Chromosome 7"/>
</dbReference>
<name>A0A7R8Z336_HERIL</name>
<accession>A0A7R8Z336</accession>
<organism evidence="2 3">
    <name type="scientific">Hermetia illucens</name>
    <name type="common">Black soldier fly</name>
    <dbReference type="NCBI Taxonomy" id="343691"/>
    <lineage>
        <taxon>Eukaryota</taxon>
        <taxon>Metazoa</taxon>
        <taxon>Ecdysozoa</taxon>
        <taxon>Arthropoda</taxon>
        <taxon>Hexapoda</taxon>
        <taxon>Insecta</taxon>
        <taxon>Pterygota</taxon>
        <taxon>Neoptera</taxon>
        <taxon>Endopterygota</taxon>
        <taxon>Diptera</taxon>
        <taxon>Brachycera</taxon>
        <taxon>Stratiomyomorpha</taxon>
        <taxon>Stratiomyidae</taxon>
        <taxon>Hermetiinae</taxon>
        <taxon>Hermetia</taxon>
    </lineage>
</organism>
<feature type="region of interest" description="Disordered" evidence="1">
    <location>
        <begin position="1"/>
        <end position="27"/>
    </location>
</feature>
<keyword evidence="3" id="KW-1185">Reference proteome</keyword>
<protein>
    <submittedName>
        <fullName evidence="2">Uncharacterized protein</fullName>
    </submittedName>
</protein>
<evidence type="ECO:0000256" key="1">
    <source>
        <dbReference type="SAM" id="MobiDB-lite"/>
    </source>
</evidence>
<gene>
    <name evidence="2" type="ORF">HERILL_LOCUS16345</name>
</gene>
<evidence type="ECO:0000313" key="2">
    <source>
        <dbReference type="EMBL" id="CAD7094117.1"/>
    </source>
</evidence>
<feature type="region of interest" description="Disordered" evidence="1">
    <location>
        <begin position="260"/>
        <end position="296"/>
    </location>
</feature>
<dbReference type="EMBL" id="LR899015">
    <property type="protein sequence ID" value="CAD7094117.1"/>
    <property type="molecule type" value="Genomic_DNA"/>
</dbReference>
<dbReference type="InParanoid" id="A0A7R8Z336"/>
<reference evidence="2 3" key="1">
    <citation type="submission" date="2020-11" db="EMBL/GenBank/DDBJ databases">
        <authorList>
            <person name="Wallbank WR R."/>
            <person name="Pardo Diaz C."/>
            <person name="Kozak K."/>
            <person name="Martin S."/>
            <person name="Jiggins C."/>
            <person name="Moest M."/>
            <person name="Warren A I."/>
            <person name="Generalovic N T."/>
            <person name="Byers J.R.P. K."/>
            <person name="Montejo-Kovacevich G."/>
            <person name="Yen C E."/>
        </authorList>
    </citation>
    <scope>NUCLEOTIDE SEQUENCE [LARGE SCALE GENOMIC DNA]</scope>
</reference>
<sequence length="522" mass="57519">MPRIRKRLKSDDGPRAPPKPTPAAPEAIALGPTVPELSIVVSADPASGFYVLQPTAVQIGGCSGTSSGGTGHPTGTIPKKMKKPSVSEEAKCPESSSAGDPPDLDLLKQFGHIVHNDPNASFIIFDAAPMRERAEQLEASKSLLKMSQGTMASFAEIKAPPLPTVGQPPSKHPSVPEVSVVFDSNNNESLVPAKPRIYPESINESVNQLKAQIEQRFQEMAECPSELPKNNKSVRVVIKRNRGVQATPNVRDKYTQVQVERRPPLKTRAGKISSNDFKQSSSSQNCQEPVDPLNDPTERRLTREMVLKALDELNCIFAMPRPATYNSDEETSSISDMSIDSAVTKEFPDIGTADKVEHKTEGVNHPIPAKDRSLAMKELAAKYLPKWKQKLLFQDELPLYDPTKPGCSTQAQQNVFKTDTKGLIDQIKSMKINQPSDDDSSDHYDSIRTQIFTSSAAAGVQSPLDKCEDTTDNEQPNVRLFHKTVVDRADLEKICDIPMALCREEKELLKAYREKKTIFVLK</sequence>
<feature type="compositionally biased region" description="Low complexity" evidence="1">
    <location>
        <begin position="273"/>
        <end position="285"/>
    </location>
</feature>
<proteinExistence type="predicted"/>
<evidence type="ECO:0000313" key="3">
    <source>
        <dbReference type="Proteomes" id="UP000594454"/>
    </source>
</evidence>